<evidence type="ECO:0000256" key="1">
    <source>
        <dbReference type="SAM" id="MobiDB-lite"/>
    </source>
</evidence>
<gene>
    <name evidence="3" type="ORF">JKK62_01450</name>
</gene>
<dbReference type="EMBL" id="JAEQMG010000026">
    <property type="protein sequence ID" value="MBK6087332.1"/>
    <property type="molecule type" value="Genomic_DNA"/>
</dbReference>
<sequence>MKKVIFIISACAFIACAAMSGCGEEASSQAQTTATSATQAAAQDATKAKGTTQPTAAAETEVSTTKAADYKAESSGGEETPDNNFDVYGGMREDEAIAEALGSSGGTVVSVEKGKDSDGSEEWVIGVKEDEKSEVVYHHVKGNSDSEVETPLIY</sequence>
<feature type="chain" id="PRO_5038394402" description="PepSY domain-containing protein" evidence="2">
    <location>
        <begin position="18"/>
        <end position="154"/>
    </location>
</feature>
<dbReference type="Proteomes" id="UP000633365">
    <property type="component" value="Unassembled WGS sequence"/>
</dbReference>
<dbReference type="AlphaFoldDB" id="A0A934TY46"/>
<name>A0A934TY46_9FIRM</name>
<evidence type="ECO:0000313" key="4">
    <source>
        <dbReference type="Proteomes" id="UP000633365"/>
    </source>
</evidence>
<dbReference type="PROSITE" id="PS51257">
    <property type="entry name" value="PROKAR_LIPOPROTEIN"/>
    <property type="match status" value="1"/>
</dbReference>
<evidence type="ECO:0000313" key="3">
    <source>
        <dbReference type="EMBL" id="MBK6087332.1"/>
    </source>
</evidence>
<reference evidence="3" key="1">
    <citation type="submission" date="2021-01" db="EMBL/GenBank/DDBJ databases">
        <title>Genome public.</title>
        <authorList>
            <person name="Liu C."/>
            <person name="Sun Q."/>
        </authorList>
    </citation>
    <scope>NUCLEOTIDE SEQUENCE</scope>
    <source>
        <strain evidence="3">M6</strain>
    </source>
</reference>
<evidence type="ECO:0008006" key="5">
    <source>
        <dbReference type="Google" id="ProtNLM"/>
    </source>
</evidence>
<proteinExistence type="predicted"/>
<keyword evidence="4" id="KW-1185">Reference proteome</keyword>
<protein>
    <recommendedName>
        <fullName evidence="5">PepSY domain-containing protein</fullName>
    </recommendedName>
</protein>
<accession>A0A934TY46</accession>
<feature type="region of interest" description="Disordered" evidence="1">
    <location>
        <begin position="34"/>
        <end position="88"/>
    </location>
</feature>
<feature type="region of interest" description="Disordered" evidence="1">
    <location>
        <begin position="101"/>
        <end position="121"/>
    </location>
</feature>
<organism evidence="3 4">
    <name type="scientific">Ruminococcus difficilis</name>
    <dbReference type="NCBI Taxonomy" id="2763069"/>
    <lineage>
        <taxon>Bacteria</taxon>
        <taxon>Bacillati</taxon>
        <taxon>Bacillota</taxon>
        <taxon>Clostridia</taxon>
        <taxon>Eubacteriales</taxon>
        <taxon>Oscillospiraceae</taxon>
        <taxon>Ruminococcus</taxon>
    </lineage>
</organism>
<comment type="caution">
    <text evidence="3">The sequence shown here is derived from an EMBL/GenBank/DDBJ whole genome shotgun (WGS) entry which is preliminary data.</text>
</comment>
<feature type="compositionally biased region" description="Low complexity" evidence="1">
    <location>
        <begin position="34"/>
        <end position="53"/>
    </location>
</feature>
<feature type="signal peptide" evidence="2">
    <location>
        <begin position="1"/>
        <end position="17"/>
    </location>
</feature>
<dbReference type="RefSeq" id="WP_201426642.1">
    <property type="nucleotide sequence ID" value="NZ_JAEQMG010000026.1"/>
</dbReference>
<evidence type="ECO:0000256" key="2">
    <source>
        <dbReference type="SAM" id="SignalP"/>
    </source>
</evidence>
<keyword evidence="2" id="KW-0732">Signal</keyword>